<organism evidence="2 3">
    <name type="scientific">Corynebacterium curieae</name>
    <dbReference type="NCBI Taxonomy" id="2913500"/>
    <lineage>
        <taxon>Bacteria</taxon>
        <taxon>Bacillati</taxon>
        <taxon>Actinomycetota</taxon>
        <taxon>Actinomycetes</taxon>
        <taxon>Mycobacteriales</taxon>
        <taxon>Corynebacteriaceae</taxon>
        <taxon>Corynebacterium</taxon>
    </lineage>
</organism>
<proteinExistence type="predicted"/>
<dbReference type="AlphaFoldDB" id="A0A9X3RU94"/>
<feature type="domain" description="Helix-turn-helix" evidence="1">
    <location>
        <begin position="14"/>
        <end position="64"/>
    </location>
</feature>
<gene>
    <name evidence="2" type="ORF">L8V01_10955</name>
</gene>
<evidence type="ECO:0000313" key="3">
    <source>
        <dbReference type="Proteomes" id="UP001146430"/>
    </source>
</evidence>
<protein>
    <submittedName>
        <fullName evidence="2">Helix-turn-helix domain-containing protein</fullName>
    </submittedName>
</protein>
<dbReference type="EMBL" id="JAKMUU010000010">
    <property type="protein sequence ID" value="MCZ9307987.1"/>
    <property type="molecule type" value="Genomic_DNA"/>
</dbReference>
<name>A0A9X3RU94_9CORY</name>
<accession>A0A9X3RU94</accession>
<dbReference type="Pfam" id="PF12728">
    <property type="entry name" value="HTH_17"/>
    <property type="match status" value="1"/>
</dbReference>
<sequence>MTTGDAEQTNEEVWLTSGEAAELLPNVSRRSVQAWAASGKIDGVVRLPSGRYRIPKSSLEELLNGIPPQE</sequence>
<dbReference type="GeneID" id="81704885"/>
<dbReference type="RefSeq" id="WP_168162316.1">
    <property type="nucleotide sequence ID" value="NZ_JAKMUU010000010.1"/>
</dbReference>
<dbReference type="Proteomes" id="UP001146430">
    <property type="component" value="Unassembled WGS sequence"/>
</dbReference>
<comment type="caution">
    <text evidence="2">The sequence shown here is derived from an EMBL/GenBank/DDBJ whole genome shotgun (WGS) entry which is preliminary data.</text>
</comment>
<reference evidence="2" key="1">
    <citation type="submission" date="2022-02" db="EMBL/GenBank/DDBJ databases">
        <title>Corynebacterium sp. from urogenital microbiome.</title>
        <authorList>
            <person name="Cappelli E.A."/>
            <person name="Ribeiro T.G."/>
            <person name="Peixe L."/>
        </authorList>
    </citation>
    <scope>NUCLEOTIDE SEQUENCE</scope>
    <source>
        <strain evidence="2">C8Ua_181</strain>
    </source>
</reference>
<evidence type="ECO:0000259" key="1">
    <source>
        <dbReference type="Pfam" id="PF12728"/>
    </source>
</evidence>
<dbReference type="InterPro" id="IPR041657">
    <property type="entry name" value="HTH_17"/>
</dbReference>
<evidence type="ECO:0000313" key="2">
    <source>
        <dbReference type="EMBL" id="MCZ9307987.1"/>
    </source>
</evidence>